<accession>E6TE11</accession>
<dbReference type="RefSeq" id="WP_013471967.1">
    <property type="nucleotide sequence ID" value="NC_014814.1"/>
</dbReference>
<protein>
    <submittedName>
        <fullName evidence="1">Uncharacterized protein</fullName>
    </submittedName>
</protein>
<evidence type="ECO:0000313" key="1">
    <source>
        <dbReference type="EMBL" id="ADT99855.1"/>
    </source>
</evidence>
<proteinExistence type="predicted"/>
<name>E6TE11_MYCSR</name>
<keyword evidence="2" id="KW-1185">Reference proteome</keyword>
<dbReference type="Proteomes" id="UP000008916">
    <property type="component" value="Chromosome"/>
</dbReference>
<dbReference type="EMBL" id="CP002385">
    <property type="protein sequence ID" value="ADT99855.1"/>
    <property type="molecule type" value="Genomic_DNA"/>
</dbReference>
<evidence type="ECO:0000313" key="2">
    <source>
        <dbReference type="Proteomes" id="UP000008916"/>
    </source>
</evidence>
<dbReference type="HOGENOM" id="CLU_1979100_0_0_11"/>
<reference evidence="1 2" key="1">
    <citation type="journal article" date="2011" name="Stand. Genomic Sci.">
        <title>Complete genome sequence of Mycobacterium sp. strain (Spyr1) and reclassification to Mycobacterium gilvum Spyr1.</title>
        <authorList>
            <person name="Kallimanis A."/>
            <person name="Karabika E."/>
            <person name="Mavromatis K."/>
            <person name="Lapidus A."/>
            <person name="Labutti K.M."/>
            <person name="Liolios K."/>
            <person name="Ivanova N."/>
            <person name="Goodwin L."/>
            <person name="Woyke T."/>
            <person name="Velentzas A.D."/>
            <person name="Perisynakis A."/>
            <person name="Ouzounis C.C."/>
            <person name="Kyrpides N.C."/>
            <person name="Koukkou A.I."/>
            <person name="Drainas C."/>
        </authorList>
    </citation>
    <scope>NUCLEOTIDE SEQUENCE [LARGE SCALE GENOMIC DNA]</scope>
    <source>
        <strain evidence="2">DSM 45189 / LMG 24558 / Spyr1</strain>
    </source>
</reference>
<gene>
    <name evidence="1" type="ordered locus">Mspyr1_32440</name>
</gene>
<sequence length="126" mass="13495">MIAEHLGVDIPLPDDGVIRAVCDNCAHPTTPACTYGIYFIPAAETMIAWATRFDFINSQHTVLTYGTASGRILRGVHSYVGGIPQPAASLRADSFRVTAILTAGSGLSRYSAPVYRGALAVQQLWD</sequence>
<dbReference type="AlphaFoldDB" id="E6TE11"/>
<organism evidence="1 2">
    <name type="scientific">Mycolicibacterium gilvum (strain DSM 45189 / LMG 24558 / Spyr1)</name>
    <name type="common">Mycobacterium gilvum</name>
    <dbReference type="NCBI Taxonomy" id="278137"/>
    <lineage>
        <taxon>Bacteria</taxon>
        <taxon>Bacillati</taxon>
        <taxon>Actinomycetota</taxon>
        <taxon>Actinomycetes</taxon>
        <taxon>Mycobacteriales</taxon>
        <taxon>Mycobacteriaceae</taxon>
        <taxon>Mycolicibacterium</taxon>
    </lineage>
</organism>
<dbReference type="KEGG" id="msp:Mspyr1_32440"/>